<dbReference type="CDD" id="cd17242">
    <property type="entry name" value="MobM_relaxase"/>
    <property type="match status" value="1"/>
</dbReference>
<name>A0ABU2ZYN5_9GAMM</name>
<gene>
    <name evidence="1" type="primary">mobV</name>
    <name evidence="1" type="ORF">RM573_03645</name>
</gene>
<dbReference type="Gene3D" id="3.30.930.30">
    <property type="match status" value="1"/>
</dbReference>
<organism evidence="1 2">
    <name type="scientific">Thalassotalea castellviae</name>
    <dbReference type="NCBI Taxonomy" id="3075612"/>
    <lineage>
        <taxon>Bacteria</taxon>
        <taxon>Pseudomonadati</taxon>
        <taxon>Pseudomonadota</taxon>
        <taxon>Gammaproteobacteria</taxon>
        <taxon>Alteromonadales</taxon>
        <taxon>Colwelliaceae</taxon>
        <taxon>Thalassotalea</taxon>
    </lineage>
</organism>
<dbReference type="Proteomes" id="UP001266357">
    <property type="component" value="Unassembled WGS sequence"/>
</dbReference>
<protein>
    <submittedName>
        <fullName evidence="1">MobV family relaxase</fullName>
    </submittedName>
</protein>
<evidence type="ECO:0000313" key="1">
    <source>
        <dbReference type="EMBL" id="MDT0602675.1"/>
    </source>
</evidence>
<comment type="caution">
    <text evidence="1">The sequence shown here is derived from an EMBL/GenBank/DDBJ whole genome shotgun (WGS) entry which is preliminary data.</text>
</comment>
<dbReference type="NCBIfam" id="NF041497">
    <property type="entry name" value="MobV"/>
    <property type="match status" value="1"/>
</dbReference>
<dbReference type="EMBL" id="JAVRIF010000001">
    <property type="protein sequence ID" value="MDT0602675.1"/>
    <property type="molecule type" value="Genomic_DNA"/>
</dbReference>
<sequence>MSKVSSAILRTLKIKNFADLAAMSAHWLRTQPTENANPARTKLNKVLHGHSNPLQGVKELLLKKGITKLRKNGVLAIEYVLAFSPEFLMNEDGSYKKNAKANLRQWLKESTSWLLETYGENCTTVLAHFDEKSPHIHALIVPTKAWTNKSGTNLNKLCARDITGGRQKLSQLQDSYAEHLKSKGIQLKRGVKGSKAKHQTVKQFYSAINKSKADCLKAGIVPPSNNPAEFNVWQQTIQNLTESLNKNDEEQFNKLSNMISELVITNEKLKAELSNNRGRTVSR</sequence>
<dbReference type="RefSeq" id="WP_311577333.1">
    <property type="nucleotide sequence ID" value="NZ_JAVRIF010000001.1"/>
</dbReference>
<dbReference type="InterPro" id="IPR001668">
    <property type="entry name" value="Mob_Pre"/>
</dbReference>
<keyword evidence="2" id="KW-1185">Reference proteome</keyword>
<reference evidence="1 2" key="1">
    <citation type="submission" date="2023-09" db="EMBL/GenBank/DDBJ databases">
        <authorList>
            <person name="Rey-Velasco X."/>
        </authorList>
    </citation>
    <scope>NUCLEOTIDE SEQUENCE [LARGE SCALE GENOMIC DNA]</scope>
    <source>
        <strain evidence="1 2">W431</strain>
    </source>
</reference>
<accession>A0ABU2ZYN5</accession>
<evidence type="ECO:0000313" key="2">
    <source>
        <dbReference type="Proteomes" id="UP001266357"/>
    </source>
</evidence>
<proteinExistence type="predicted"/>
<dbReference type="Pfam" id="PF01076">
    <property type="entry name" value="Mob_Pre"/>
    <property type="match status" value="1"/>
</dbReference>